<evidence type="ECO:0000259" key="12">
    <source>
        <dbReference type="PROSITE" id="PS50994"/>
    </source>
</evidence>
<dbReference type="InterPro" id="IPR001584">
    <property type="entry name" value="Integrase_cat-core"/>
</dbReference>
<dbReference type="Pfam" id="PF00665">
    <property type="entry name" value="rve"/>
    <property type="match status" value="1"/>
</dbReference>
<dbReference type="GO" id="GO:0035613">
    <property type="term" value="F:RNA stem-loop binding"/>
    <property type="evidence" value="ECO:0007669"/>
    <property type="project" value="TreeGrafter"/>
</dbReference>
<dbReference type="SUPFAM" id="SSF46919">
    <property type="entry name" value="N-terminal Zn binding domain of HIV integrase"/>
    <property type="match status" value="1"/>
</dbReference>
<evidence type="ECO:0000256" key="7">
    <source>
        <dbReference type="ARBA" id="ARBA00022801"/>
    </source>
</evidence>
<dbReference type="PROSITE" id="PS50994">
    <property type="entry name" value="INTEGRASE"/>
    <property type="match status" value="1"/>
</dbReference>
<feature type="domain" description="RNase H type-1" evidence="11">
    <location>
        <begin position="1"/>
        <end position="102"/>
    </location>
</feature>
<dbReference type="InterPro" id="IPR036397">
    <property type="entry name" value="RNaseH_sf"/>
</dbReference>
<dbReference type="PROSITE" id="PS50879">
    <property type="entry name" value="RNASE_H_1"/>
    <property type="match status" value="1"/>
</dbReference>
<evidence type="ECO:0000256" key="8">
    <source>
        <dbReference type="ARBA" id="ARBA00022918"/>
    </source>
</evidence>
<feature type="domain" description="Integrase-type" evidence="10">
    <location>
        <begin position="104"/>
        <end position="145"/>
    </location>
</feature>
<organism evidence="13 14">
    <name type="scientific">Manacus vitellinus</name>
    <name type="common">golden-collared manakin</name>
    <dbReference type="NCBI Taxonomy" id="328815"/>
    <lineage>
        <taxon>Eukaryota</taxon>
        <taxon>Metazoa</taxon>
        <taxon>Chordata</taxon>
        <taxon>Craniata</taxon>
        <taxon>Vertebrata</taxon>
        <taxon>Euteleostomi</taxon>
        <taxon>Archelosauria</taxon>
        <taxon>Archosauria</taxon>
        <taxon>Dinosauria</taxon>
        <taxon>Saurischia</taxon>
        <taxon>Theropoda</taxon>
        <taxon>Coelurosauria</taxon>
        <taxon>Aves</taxon>
        <taxon>Neognathae</taxon>
        <taxon>Neoaves</taxon>
        <taxon>Telluraves</taxon>
        <taxon>Australaves</taxon>
        <taxon>Passeriformes</taxon>
        <taxon>Pipridae</taxon>
        <taxon>Manacus</taxon>
    </lineage>
</organism>
<keyword evidence="6" id="KW-0255">Endonuclease</keyword>
<keyword evidence="7" id="KW-0378">Hydrolase</keyword>
<keyword evidence="3" id="KW-0548">Nucleotidyltransferase</keyword>
<evidence type="ECO:0000313" key="13">
    <source>
        <dbReference type="EMBL" id="KFW86715.1"/>
    </source>
</evidence>
<dbReference type="OrthoDB" id="9381447at2759"/>
<dbReference type="PANTHER" id="PTHR41694:SF3">
    <property type="entry name" value="RNA-DIRECTED DNA POLYMERASE-RELATED"/>
    <property type="match status" value="1"/>
</dbReference>
<dbReference type="GO" id="GO:0003964">
    <property type="term" value="F:RNA-directed DNA polymerase activity"/>
    <property type="evidence" value="ECO:0007669"/>
    <property type="project" value="UniProtKB-KW"/>
</dbReference>
<dbReference type="GO" id="GO:0004523">
    <property type="term" value="F:RNA-DNA hybrid ribonuclease activity"/>
    <property type="evidence" value="ECO:0007669"/>
    <property type="project" value="InterPro"/>
</dbReference>
<dbReference type="Gene3D" id="1.10.10.200">
    <property type="match status" value="1"/>
</dbReference>
<dbReference type="InterPro" id="IPR003308">
    <property type="entry name" value="Integrase_Zn-bd_dom_N"/>
</dbReference>
<dbReference type="AlphaFoldDB" id="A0A093QK25"/>
<dbReference type="InterPro" id="IPR002156">
    <property type="entry name" value="RNaseH_domain"/>
</dbReference>
<keyword evidence="4" id="KW-0540">Nuclease</keyword>
<keyword evidence="5" id="KW-0479">Metal-binding</keyword>
<dbReference type="Pfam" id="PF00075">
    <property type="entry name" value="RNase_H"/>
    <property type="match status" value="1"/>
</dbReference>
<dbReference type="Pfam" id="PF02022">
    <property type="entry name" value="Integrase_Zn"/>
    <property type="match status" value="1"/>
</dbReference>
<dbReference type="GO" id="GO:0015074">
    <property type="term" value="P:DNA integration"/>
    <property type="evidence" value="ECO:0007669"/>
    <property type="project" value="InterPro"/>
</dbReference>
<dbReference type="InterPro" id="IPR017856">
    <property type="entry name" value="Integrase-like_N"/>
</dbReference>
<protein>
    <recommendedName>
        <fullName evidence="1">RNA-directed DNA polymerase</fullName>
        <ecNumber evidence="1">2.7.7.49</ecNumber>
    </recommendedName>
</protein>
<evidence type="ECO:0000259" key="10">
    <source>
        <dbReference type="PROSITE" id="PS50876"/>
    </source>
</evidence>
<dbReference type="Proteomes" id="UP000053258">
    <property type="component" value="Unassembled WGS sequence"/>
</dbReference>
<feature type="domain" description="Integrase catalytic" evidence="12">
    <location>
        <begin position="154"/>
        <end position="276"/>
    </location>
</feature>
<evidence type="ECO:0000256" key="4">
    <source>
        <dbReference type="ARBA" id="ARBA00022722"/>
    </source>
</evidence>
<keyword evidence="14" id="KW-1185">Reference proteome</keyword>
<dbReference type="EMBL" id="KL672662">
    <property type="protein sequence ID" value="KFW86715.1"/>
    <property type="molecule type" value="Genomic_DNA"/>
</dbReference>
<dbReference type="PANTHER" id="PTHR41694">
    <property type="entry name" value="ENDOGENOUS RETROVIRUS GROUP K MEMBER POL PROTEIN"/>
    <property type="match status" value="1"/>
</dbReference>
<evidence type="ECO:0000259" key="11">
    <source>
        <dbReference type="PROSITE" id="PS50879"/>
    </source>
</evidence>
<gene>
    <name evidence="13" type="ORF">N305_09392</name>
</gene>
<feature type="non-terminal residue" evidence="13">
    <location>
        <position position="1"/>
    </location>
</feature>
<proteinExistence type="predicted"/>
<dbReference type="GO" id="GO:0008270">
    <property type="term" value="F:zinc ion binding"/>
    <property type="evidence" value="ECO:0007669"/>
    <property type="project" value="UniProtKB-KW"/>
</dbReference>
<name>A0A093QK25_9PASS</name>
<accession>A0A093QK25</accession>
<dbReference type="PROSITE" id="PS50876">
    <property type="entry name" value="ZF_INTEGRASE"/>
    <property type="match status" value="1"/>
</dbReference>
<keyword evidence="9" id="KW-0863">Zinc-finger</keyword>
<reference evidence="13 14" key="1">
    <citation type="submission" date="2014-06" db="EMBL/GenBank/DDBJ databases">
        <title>Genome evolution of avian class.</title>
        <authorList>
            <person name="Zhang G."/>
            <person name="Li C."/>
        </authorList>
    </citation>
    <scope>NUCLEOTIDE SEQUENCE [LARGE SCALE GENOMIC DNA]</scope>
    <source>
        <strain evidence="13">BGI_N305</strain>
    </source>
</reference>
<evidence type="ECO:0000256" key="3">
    <source>
        <dbReference type="ARBA" id="ARBA00022695"/>
    </source>
</evidence>
<keyword evidence="9" id="KW-0862">Zinc</keyword>
<keyword evidence="8" id="KW-0695">RNA-directed DNA polymerase</keyword>
<evidence type="ECO:0000256" key="2">
    <source>
        <dbReference type="ARBA" id="ARBA00022679"/>
    </source>
</evidence>
<dbReference type="InterPro" id="IPR012337">
    <property type="entry name" value="RNaseH-like_sf"/>
</dbReference>
<sequence length="276" mass="31266">QGSVKVLELAAIRIALGKFSEQPVNIVTDSHYAAGLVSRLERSFLQDVANPHLLFEMRSVWFLVNHRKFDFYIMHTRSHTEMPGPIAEGNREADRAGTFNTIPRVLEQVKLSHSFFHWNARSLKRQFQITLNQARETIMSCPGCQQITPMPPQEGVNPRGLTANEIWQTDITQIAEFGTLKYVHVTVDSHSQYVTATAHTGEKAKDVIRHWLSCFATLGVPKQKKTDNGPAFISEKLRNFLSNWIMSHTTGIPHSPTGQAIVERAHRTLKDMLTKQ</sequence>
<dbReference type="SUPFAM" id="SSF53098">
    <property type="entry name" value="Ribonuclease H-like"/>
    <property type="match status" value="2"/>
</dbReference>
<dbReference type="Gene3D" id="3.30.420.10">
    <property type="entry name" value="Ribonuclease H-like superfamily/Ribonuclease H"/>
    <property type="match status" value="2"/>
</dbReference>
<evidence type="ECO:0000313" key="14">
    <source>
        <dbReference type="Proteomes" id="UP000053258"/>
    </source>
</evidence>
<evidence type="ECO:0000256" key="5">
    <source>
        <dbReference type="ARBA" id="ARBA00022723"/>
    </source>
</evidence>
<evidence type="ECO:0000256" key="1">
    <source>
        <dbReference type="ARBA" id="ARBA00012493"/>
    </source>
</evidence>
<keyword evidence="2" id="KW-0808">Transferase</keyword>
<feature type="non-terminal residue" evidence="13">
    <location>
        <position position="276"/>
    </location>
</feature>
<evidence type="ECO:0000256" key="6">
    <source>
        <dbReference type="ARBA" id="ARBA00022759"/>
    </source>
</evidence>
<dbReference type="EC" id="2.7.7.49" evidence="1"/>
<evidence type="ECO:0000256" key="9">
    <source>
        <dbReference type="PROSITE-ProRule" id="PRU00450"/>
    </source>
</evidence>